<organism evidence="2 3">
    <name type="scientific">Cystobacter fuscus (strain ATCC 25194 / DSM 2262 / NBRC 100088 / M29)</name>
    <dbReference type="NCBI Taxonomy" id="1242864"/>
    <lineage>
        <taxon>Bacteria</taxon>
        <taxon>Pseudomonadati</taxon>
        <taxon>Myxococcota</taxon>
        <taxon>Myxococcia</taxon>
        <taxon>Myxococcales</taxon>
        <taxon>Cystobacterineae</taxon>
        <taxon>Archangiaceae</taxon>
        <taxon>Cystobacter</taxon>
    </lineage>
</organism>
<evidence type="ECO:0000313" key="2">
    <source>
        <dbReference type="EMBL" id="EPX56099.1"/>
    </source>
</evidence>
<evidence type="ECO:0000313" key="3">
    <source>
        <dbReference type="Proteomes" id="UP000011682"/>
    </source>
</evidence>
<comment type="caution">
    <text evidence="2">The sequence shown here is derived from an EMBL/GenBank/DDBJ whole genome shotgun (WGS) entry which is preliminary data.</text>
</comment>
<feature type="region of interest" description="Disordered" evidence="1">
    <location>
        <begin position="1"/>
        <end position="37"/>
    </location>
</feature>
<proteinExistence type="predicted"/>
<protein>
    <submittedName>
        <fullName evidence="2">Uncharacterized protein</fullName>
    </submittedName>
</protein>
<dbReference type="AlphaFoldDB" id="S9Q479"/>
<dbReference type="EMBL" id="ANAH02000066">
    <property type="protein sequence ID" value="EPX56099.1"/>
    <property type="molecule type" value="Genomic_DNA"/>
</dbReference>
<keyword evidence="3" id="KW-1185">Reference proteome</keyword>
<dbReference type="Proteomes" id="UP000011682">
    <property type="component" value="Unassembled WGS sequence"/>
</dbReference>
<name>S9Q479_CYSF2</name>
<evidence type="ECO:0000256" key="1">
    <source>
        <dbReference type="SAM" id="MobiDB-lite"/>
    </source>
</evidence>
<accession>S9Q479</accession>
<reference evidence="2" key="1">
    <citation type="submission" date="2013-05" db="EMBL/GenBank/DDBJ databases">
        <title>Genome assembly of Cystobacter fuscus DSM 2262.</title>
        <authorList>
            <person name="Sharma G."/>
            <person name="Khatri I."/>
            <person name="Kaur C."/>
            <person name="Mayilraj S."/>
            <person name="Subramanian S."/>
        </authorList>
    </citation>
    <scope>NUCLEOTIDE SEQUENCE [LARGE SCALE GENOMIC DNA]</scope>
    <source>
        <strain evidence="2">DSM 2262</strain>
    </source>
</reference>
<gene>
    <name evidence="2" type="ORF">D187_007441</name>
</gene>
<sequence>MIPPRCSRRFGPNPHSAPPASPESLDGCKDSGSTARN</sequence>